<gene>
    <name evidence="5" type="ORF">PENDEC_c023G05900</name>
</gene>
<dbReference type="PROSITE" id="PS50102">
    <property type="entry name" value="RRM"/>
    <property type="match status" value="2"/>
</dbReference>
<feature type="region of interest" description="Disordered" evidence="3">
    <location>
        <begin position="263"/>
        <end position="288"/>
    </location>
</feature>
<evidence type="ECO:0000256" key="3">
    <source>
        <dbReference type="SAM" id="MobiDB-lite"/>
    </source>
</evidence>
<organism evidence="5 6">
    <name type="scientific">Penicillium decumbens</name>
    <dbReference type="NCBI Taxonomy" id="69771"/>
    <lineage>
        <taxon>Eukaryota</taxon>
        <taxon>Fungi</taxon>
        <taxon>Dikarya</taxon>
        <taxon>Ascomycota</taxon>
        <taxon>Pezizomycotina</taxon>
        <taxon>Eurotiomycetes</taxon>
        <taxon>Eurotiomycetidae</taxon>
        <taxon>Eurotiales</taxon>
        <taxon>Aspergillaceae</taxon>
        <taxon>Penicillium</taxon>
    </lineage>
</organism>
<dbReference type="Proteomes" id="UP000191522">
    <property type="component" value="Unassembled WGS sequence"/>
</dbReference>
<dbReference type="OMA" id="HYYLFVE"/>
<dbReference type="Gene3D" id="3.30.70.330">
    <property type="match status" value="2"/>
</dbReference>
<feature type="compositionally biased region" description="Low complexity" evidence="3">
    <location>
        <begin position="38"/>
        <end position="57"/>
    </location>
</feature>
<dbReference type="InterPro" id="IPR035979">
    <property type="entry name" value="RBD_domain_sf"/>
</dbReference>
<feature type="compositionally biased region" description="Polar residues" evidence="3">
    <location>
        <begin position="17"/>
        <end position="32"/>
    </location>
</feature>
<name>A0A1V6P137_PENDC</name>
<dbReference type="CDD" id="cd00590">
    <property type="entry name" value="RRM_SF"/>
    <property type="match status" value="2"/>
</dbReference>
<dbReference type="STRING" id="69771.A0A1V6P137"/>
<keyword evidence="6" id="KW-1185">Reference proteome</keyword>
<evidence type="ECO:0000256" key="1">
    <source>
        <dbReference type="ARBA" id="ARBA00022884"/>
    </source>
</evidence>
<evidence type="ECO:0000259" key="4">
    <source>
        <dbReference type="PROSITE" id="PS50102"/>
    </source>
</evidence>
<dbReference type="SUPFAM" id="SSF54928">
    <property type="entry name" value="RNA-binding domain, RBD"/>
    <property type="match status" value="1"/>
</dbReference>
<dbReference type="GO" id="GO:0003723">
    <property type="term" value="F:RNA binding"/>
    <property type="evidence" value="ECO:0007669"/>
    <property type="project" value="UniProtKB-UniRule"/>
</dbReference>
<dbReference type="PANTHER" id="PTHR21245">
    <property type="entry name" value="HETEROGENEOUS NUCLEAR RIBONUCLEOPROTEIN"/>
    <property type="match status" value="1"/>
</dbReference>
<sequence>MADSEIPREEETPRTPYQNVRTSGRAFSSANWRTKGDSPQASPSPRTSTSRSAFSRPGPHAPQAISEGRRLYVGNMPYAAKSEDVEALFTAAQFPIERIDIAIDPFTGRNPSYCFVDLQTKEAAERAMSELDGQDMLGRPVRIKPGVTKSASERSSEQNKGVSNNIINARWRGSATTLTPVTDSSQRVYVGGLPRVSEQETVESNVKTFFQGFSVEAVSKLFAPHPAKRFEAGDHYYLFVELNTAEEAQRAVDTLNGQLGPWGGPLRVNRAHGPNQRLGERREGAQEA</sequence>
<proteinExistence type="predicted"/>
<evidence type="ECO:0000313" key="6">
    <source>
        <dbReference type="Proteomes" id="UP000191522"/>
    </source>
</evidence>
<comment type="caution">
    <text evidence="5">The sequence shown here is derived from an EMBL/GenBank/DDBJ whole genome shotgun (WGS) entry which is preliminary data.</text>
</comment>
<evidence type="ECO:0000256" key="2">
    <source>
        <dbReference type="PROSITE-ProRule" id="PRU00176"/>
    </source>
</evidence>
<accession>A0A1V6P137</accession>
<dbReference type="InterPro" id="IPR012677">
    <property type="entry name" value="Nucleotide-bd_a/b_plait_sf"/>
</dbReference>
<reference evidence="6" key="1">
    <citation type="journal article" date="2017" name="Nat. Microbiol.">
        <title>Global analysis of biosynthetic gene clusters reveals vast potential of secondary metabolite production in Penicillium species.</title>
        <authorList>
            <person name="Nielsen J.C."/>
            <person name="Grijseels S."/>
            <person name="Prigent S."/>
            <person name="Ji B."/>
            <person name="Dainat J."/>
            <person name="Nielsen K.F."/>
            <person name="Frisvad J.C."/>
            <person name="Workman M."/>
            <person name="Nielsen J."/>
        </authorList>
    </citation>
    <scope>NUCLEOTIDE SEQUENCE [LARGE SCALE GENOMIC DNA]</scope>
    <source>
        <strain evidence="6">IBT 11843</strain>
    </source>
</reference>
<keyword evidence="1 2" id="KW-0694">RNA-binding</keyword>
<protein>
    <recommendedName>
        <fullName evidence="4">RRM domain-containing protein</fullName>
    </recommendedName>
</protein>
<dbReference type="InterPro" id="IPR000504">
    <property type="entry name" value="RRM_dom"/>
</dbReference>
<feature type="region of interest" description="Disordered" evidence="3">
    <location>
        <begin position="1"/>
        <end position="68"/>
    </location>
</feature>
<evidence type="ECO:0000313" key="5">
    <source>
        <dbReference type="EMBL" id="OQD70527.1"/>
    </source>
</evidence>
<feature type="compositionally biased region" description="Basic and acidic residues" evidence="3">
    <location>
        <begin position="278"/>
        <end position="288"/>
    </location>
</feature>
<dbReference type="Pfam" id="PF00076">
    <property type="entry name" value="RRM_1"/>
    <property type="match status" value="1"/>
</dbReference>
<feature type="domain" description="RRM" evidence="4">
    <location>
        <begin position="69"/>
        <end position="148"/>
    </location>
</feature>
<feature type="compositionally biased region" description="Basic and acidic residues" evidence="3">
    <location>
        <begin position="1"/>
        <end position="13"/>
    </location>
</feature>
<dbReference type="OrthoDB" id="272703at2759"/>
<dbReference type="SMART" id="SM00360">
    <property type="entry name" value="RRM"/>
    <property type="match status" value="2"/>
</dbReference>
<dbReference type="AlphaFoldDB" id="A0A1V6P137"/>
<dbReference type="EMBL" id="MDYL01000023">
    <property type="protein sequence ID" value="OQD70527.1"/>
    <property type="molecule type" value="Genomic_DNA"/>
</dbReference>
<feature type="domain" description="RRM" evidence="4">
    <location>
        <begin position="186"/>
        <end position="273"/>
    </location>
</feature>